<evidence type="ECO:0000313" key="9">
    <source>
        <dbReference type="Proteomes" id="UP001175271"/>
    </source>
</evidence>
<dbReference type="GO" id="GO:0008289">
    <property type="term" value="F:lipid binding"/>
    <property type="evidence" value="ECO:0007669"/>
    <property type="project" value="UniProtKB-KW"/>
</dbReference>
<dbReference type="EMBL" id="JAUCMV010000002">
    <property type="protein sequence ID" value="KAK0418743.1"/>
    <property type="molecule type" value="Genomic_DNA"/>
</dbReference>
<name>A0AA39M2W1_9BILA</name>
<evidence type="ECO:0000256" key="1">
    <source>
        <dbReference type="ARBA" id="ARBA00004613"/>
    </source>
</evidence>
<evidence type="ECO:0000256" key="3">
    <source>
        <dbReference type="ARBA" id="ARBA00022525"/>
    </source>
</evidence>
<dbReference type="Pfam" id="PF05823">
    <property type="entry name" value="Gp-FAR-1"/>
    <property type="match status" value="1"/>
</dbReference>
<sequence length="234" mass="27093">MVSLVVLLLFLISNVDSLQVPSSGQDKELYDALPKVFQDFYSKLNETDLDLLESVSADLKGKSPDQMYKILKPKSENLAKNVRDFAKEFLKEVNKLSTESKDFMKAVFESFTGISESDDDEAEEDFVKMTYSLSEDAREEIIGAFPSMRTLFDEYDLQSIMGFISVYKHANLLKDPSFEVTNGRRQPITDEEMNRIADRVFSEVFRRLVEERIEQFYREELARAFGEDRLPPRE</sequence>
<keyword evidence="3" id="KW-0964">Secreted</keyword>
<dbReference type="GO" id="GO:0005576">
    <property type="term" value="C:extracellular region"/>
    <property type="evidence" value="ECO:0007669"/>
    <property type="project" value="UniProtKB-SubCell"/>
</dbReference>
<keyword evidence="6" id="KW-0446">Lipid-binding</keyword>
<feature type="signal peptide" evidence="7">
    <location>
        <begin position="1"/>
        <end position="17"/>
    </location>
</feature>
<proteinExistence type="inferred from homology"/>
<comment type="similarity">
    <text evidence="2">Belongs to the fatty-acid and retinol-binding protein (FARBP) family.</text>
</comment>
<organism evidence="8 9">
    <name type="scientific">Steinernema hermaphroditum</name>
    <dbReference type="NCBI Taxonomy" id="289476"/>
    <lineage>
        <taxon>Eukaryota</taxon>
        <taxon>Metazoa</taxon>
        <taxon>Ecdysozoa</taxon>
        <taxon>Nematoda</taxon>
        <taxon>Chromadorea</taxon>
        <taxon>Rhabditida</taxon>
        <taxon>Tylenchina</taxon>
        <taxon>Panagrolaimomorpha</taxon>
        <taxon>Strongyloidoidea</taxon>
        <taxon>Steinernematidae</taxon>
        <taxon>Steinernema</taxon>
    </lineage>
</organism>
<reference evidence="8" key="1">
    <citation type="submission" date="2023-06" db="EMBL/GenBank/DDBJ databases">
        <title>Genomic analysis of the entomopathogenic nematode Steinernema hermaphroditum.</title>
        <authorList>
            <person name="Schwarz E.M."/>
            <person name="Heppert J.K."/>
            <person name="Baniya A."/>
            <person name="Schwartz H.T."/>
            <person name="Tan C.-H."/>
            <person name="Antoshechkin I."/>
            <person name="Sternberg P.W."/>
            <person name="Goodrich-Blair H."/>
            <person name="Dillman A.R."/>
        </authorList>
    </citation>
    <scope>NUCLEOTIDE SEQUENCE</scope>
    <source>
        <strain evidence="8">PS9179</strain>
        <tissue evidence="8">Whole animal</tissue>
    </source>
</reference>
<comment type="caution">
    <text evidence="8">The sequence shown here is derived from an EMBL/GenBank/DDBJ whole genome shotgun (WGS) entry which is preliminary data.</text>
</comment>
<accession>A0AA39M2W1</accession>
<evidence type="ECO:0000313" key="8">
    <source>
        <dbReference type="EMBL" id="KAK0418743.1"/>
    </source>
</evidence>
<feature type="chain" id="PRO_5041301238" description="Fatty-acid and retinol-binding protein 1" evidence="7">
    <location>
        <begin position="18"/>
        <end position="234"/>
    </location>
</feature>
<dbReference type="AlphaFoldDB" id="A0AA39M2W1"/>
<keyword evidence="4 7" id="KW-0732">Signal</keyword>
<comment type="subcellular location">
    <subcellularLocation>
        <location evidence="1">Secreted</location>
    </subcellularLocation>
</comment>
<protein>
    <recommendedName>
        <fullName evidence="10">Fatty-acid and retinol-binding protein 1</fullName>
    </recommendedName>
</protein>
<evidence type="ECO:0000256" key="2">
    <source>
        <dbReference type="ARBA" id="ARBA00006648"/>
    </source>
</evidence>
<evidence type="ECO:0000256" key="7">
    <source>
        <dbReference type="SAM" id="SignalP"/>
    </source>
</evidence>
<dbReference type="Gene3D" id="1.20.120.1100">
    <property type="match status" value="1"/>
</dbReference>
<keyword evidence="5" id="KW-0175">Coiled coil</keyword>
<evidence type="ECO:0008006" key="10">
    <source>
        <dbReference type="Google" id="ProtNLM"/>
    </source>
</evidence>
<dbReference type="InterPro" id="IPR008632">
    <property type="entry name" value="Gp-FAR-1"/>
</dbReference>
<evidence type="ECO:0000256" key="6">
    <source>
        <dbReference type="ARBA" id="ARBA00023121"/>
    </source>
</evidence>
<evidence type="ECO:0000256" key="5">
    <source>
        <dbReference type="ARBA" id="ARBA00023054"/>
    </source>
</evidence>
<dbReference type="Proteomes" id="UP001175271">
    <property type="component" value="Unassembled WGS sequence"/>
</dbReference>
<evidence type="ECO:0000256" key="4">
    <source>
        <dbReference type="ARBA" id="ARBA00022729"/>
    </source>
</evidence>
<gene>
    <name evidence="8" type="ORF">QR680_013752</name>
</gene>
<keyword evidence="9" id="KW-1185">Reference proteome</keyword>